<keyword evidence="3" id="KW-1185">Reference proteome</keyword>
<dbReference type="Proteomes" id="UP001157160">
    <property type="component" value="Unassembled WGS sequence"/>
</dbReference>
<evidence type="ECO:0000313" key="2">
    <source>
        <dbReference type="EMBL" id="GMA28375.1"/>
    </source>
</evidence>
<dbReference type="AlphaFoldDB" id="A0AA37UF95"/>
<comment type="caution">
    <text evidence="2">The sequence shown here is derived from an EMBL/GenBank/DDBJ whole genome shotgun (WGS) entry which is preliminary data.</text>
</comment>
<reference evidence="2 3" key="1">
    <citation type="journal article" date="2014" name="Int. J. Syst. Evol. Microbiol.">
        <title>Complete genome sequence of Corynebacterium casei LMG S-19264T (=DSM 44701T), isolated from a smear-ripened cheese.</title>
        <authorList>
            <consortium name="US DOE Joint Genome Institute (JGI-PGF)"/>
            <person name="Walter F."/>
            <person name="Albersmeier A."/>
            <person name="Kalinowski J."/>
            <person name="Ruckert C."/>
        </authorList>
    </citation>
    <scope>NUCLEOTIDE SEQUENCE [LARGE SCALE GENOMIC DNA]</scope>
    <source>
        <strain evidence="2 3">NBRC 112289</strain>
    </source>
</reference>
<protein>
    <recommendedName>
        <fullName evidence="4">Secreted protein</fullName>
    </recommendedName>
</protein>
<sequence>MTSTEKRVAVCGVTVAVAPVTSAVPAMATSPVSNPVTASLNSTAKRMGSARVGSACPVACSMVTVGRTWSVAMGAVSSLGVRQVPCWAMTR</sequence>
<evidence type="ECO:0000313" key="3">
    <source>
        <dbReference type="Proteomes" id="UP001157160"/>
    </source>
</evidence>
<keyword evidence="1" id="KW-0732">Signal</keyword>
<gene>
    <name evidence="2" type="ORF">GCM10025874_16280</name>
</gene>
<dbReference type="RefSeq" id="WP_284231726.1">
    <property type="nucleotide sequence ID" value="NZ_BSUL01000001.1"/>
</dbReference>
<feature type="chain" id="PRO_5041397178" description="Secreted protein" evidence="1">
    <location>
        <begin position="29"/>
        <end position="91"/>
    </location>
</feature>
<proteinExistence type="predicted"/>
<name>A0AA37UF95_9MICO</name>
<feature type="signal peptide" evidence="1">
    <location>
        <begin position="1"/>
        <end position="28"/>
    </location>
</feature>
<dbReference type="EMBL" id="BSUL01000001">
    <property type="protein sequence ID" value="GMA28375.1"/>
    <property type="molecule type" value="Genomic_DNA"/>
</dbReference>
<evidence type="ECO:0008006" key="4">
    <source>
        <dbReference type="Google" id="ProtNLM"/>
    </source>
</evidence>
<organism evidence="2 3">
    <name type="scientific">Arenivirga flava</name>
    <dbReference type="NCBI Taxonomy" id="1930060"/>
    <lineage>
        <taxon>Bacteria</taxon>
        <taxon>Bacillati</taxon>
        <taxon>Actinomycetota</taxon>
        <taxon>Actinomycetes</taxon>
        <taxon>Micrococcales</taxon>
        <taxon>Microbacteriaceae</taxon>
        <taxon>Arenivirga</taxon>
    </lineage>
</organism>
<evidence type="ECO:0000256" key="1">
    <source>
        <dbReference type="SAM" id="SignalP"/>
    </source>
</evidence>
<accession>A0AA37UF95</accession>